<comment type="function">
    <text evidence="1">Component of the cleavage factor Im (CFIm) complex that functions as an activator of the pre-mRNA 3'-end cleavage and polyadenylation processing required for the maturation of pre-mRNA into functional mRNAs. CFIm contributes to the recruitment of multiprotein complexes on specific sequences on the pre-mRNA 3'-end, so called cleavage and polyadenylation signals (pA signals). Most pre-mRNAs contain multiple pA signals, resulting in alternative cleavage and polyadenylation (APA) producing mRNAs with variable 3'-end formation. The CFIm complex acts as a key regulator of cleavage and polyadenylation site choice during APA through its binding to 5'-UGUA-3' elements localized in the 3'-untranslated region (UTR) for a huge number of pre-mRNAs.</text>
</comment>
<gene>
    <name evidence="2" type="ORF">I313_01942</name>
</gene>
<dbReference type="Gene3D" id="3.90.79.10">
    <property type="entry name" value="Nucleoside Triphosphate Pyrophosphohydrolase"/>
    <property type="match status" value="1"/>
</dbReference>
<dbReference type="PANTHER" id="PTHR13047">
    <property type="entry name" value="PRE-MRNA CLEAVAGE FACTOR IM, 25KD SUBUNIT"/>
    <property type="match status" value="1"/>
</dbReference>
<comment type="subcellular location">
    <subcellularLocation>
        <location evidence="1">Nucleus</location>
    </subcellularLocation>
    <subcellularLocation>
        <location evidence="1">Cytoplasm</location>
    </subcellularLocation>
</comment>
<dbReference type="GO" id="GO:0005737">
    <property type="term" value="C:cytoplasm"/>
    <property type="evidence" value="ECO:0007669"/>
    <property type="project" value="UniProtKB-SubCell"/>
</dbReference>
<evidence type="ECO:0000256" key="1">
    <source>
        <dbReference type="PIRNR" id="PIRNR017888"/>
    </source>
</evidence>
<organism evidence="2 3">
    <name type="scientific">Cryptococcus deuterogattii Ram5</name>
    <dbReference type="NCBI Taxonomy" id="1296110"/>
    <lineage>
        <taxon>Eukaryota</taxon>
        <taxon>Fungi</taxon>
        <taxon>Dikarya</taxon>
        <taxon>Basidiomycota</taxon>
        <taxon>Agaricomycotina</taxon>
        <taxon>Tremellomycetes</taxon>
        <taxon>Tremellales</taxon>
        <taxon>Cryptococcaceae</taxon>
        <taxon>Cryptococcus</taxon>
        <taxon>Cryptococcus gattii species complex</taxon>
    </lineage>
</organism>
<accession>A0A0D0T774</accession>
<dbReference type="HOGENOM" id="CLU_068704_1_1_1"/>
<dbReference type="Pfam" id="PF13869">
    <property type="entry name" value="NUDIX_2"/>
    <property type="match status" value="1"/>
</dbReference>
<keyword evidence="3" id="KW-1185">Reference proteome</keyword>
<dbReference type="EMBL" id="KN847899">
    <property type="protein sequence ID" value="KIR41782.1"/>
    <property type="molecule type" value="Genomic_DNA"/>
</dbReference>
<dbReference type="AlphaFoldDB" id="A0A0D0T774"/>
<name>A0A0D0T774_9TREE</name>
<protein>
    <recommendedName>
        <fullName evidence="1">Cleavage and polyadenylation specificity factor subunit 5</fullName>
    </recommendedName>
</protein>
<dbReference type="GO" id="GO:0031124">
    <property type="term" value="P:mRNA 3'-end processing"/>
    <property type="evidence" value="ECO:0007669"/>
    <property type="project" value="InterPro"/>
</dbReference>
<dbReference type="GO" id="GO:0003729">
    <property type="term" value="F:mRNA binding"/>
    <property type="evidence" value="ECO:0007669"/>
    <property type="project" value="UniProtKB-UniRule"/>
</dbReference>
<dbReference type="OrthoDB" id="277288at2759"/>
<keyword evidence="1" id="KW-0507">mRNA processing</keyword>
<comment type="similarity">
    <text evidence="1">Belongs to the Nudix hydrolase family. CPSF5 subfamily.</text>
</comment>
<reference evidence="2 3" key="1">
    <citation type="submission" date="2015-01" db="EMBL/GenBank/DDBJ databases">
        <title>The Genome Sequence of Cryptococcus gattii Ram5.</title>
        <authorList>
            <consortium name="The Broad Institute Genomics Platform"/>
            <person name="Cuomo C."/>
            <person name="Litvintseva A."/>
            <person name="Chen Y."/>
            <person name="Heitman J."/>
            <person name="Sun S."/>
            <person name="Springer D."/>
            <person name="Dromer F."/>
            <person name="Young S."/>
            <person name="Zeng Q."/>
            <person name="Gargeya S."/>
            <person name="Abouelleil A."/>
            <person name="Alvarado L."/>
            <person name="Chapman S.B."/>
            <person name="Gainer-Dewar J."/>
            <person name="Goldberg J."/>
            <person name="Griggs A."/>
            <person name="Gujja S."/>
            <person name="Hansen M."/>
            <person name="Howarth C."/>
            <person name="Imamovic A."/>
            <person name="Larimer J."/>
            <person name="Murphy C."/>
            <person name="Naylor J."/>
            <person name="Pearson M."/>
            <person name="Priest M."/>
            <person name="Roberts A."/>
            <person name="Saif S."/>
            <person name="Shea T."/>
            <person name="Sykes S."/>
            <person name="Wortman J."/>
            <person name="Nusbaum C."/>
            <person name="Birren B."/>
        </authorList>
    </citation>
    <scope>NUCLEOTIDE SEQUENCE [LARGE SCALE GENOMIC DNA]</scope>
    <source>
        <strain evidence="2 3">Ram5</strain>
    </source>
</reference>
<sequence length="205" mass="23176">MYDTIEAFPLRNYLFIEREGQPEEDNSVTNRLKRLADQYKESGTRRSVEAIMVVTVGISLGSSGALLILPFPGGYLDPSESDAEGLITRLNEQLGVPVTTLKGKSEDDLPRTVWLAPEGGRDWEVRDCLSIWYRPHFDTFLYPYAPAHVSYPKECKKIYLVNLPPNKTFAVPANMKLHAIPIFEFYDNAARYGPQFAGIPYILSK</sequence>
<dbReference type="PIRSF" id="PIRSF017888">
    <property type="entry name" value="CPSF-25"/>
    <property type="match status" value="1"/>
</dbReference>
<evidence type="ECO:0000313" key="3">
    <source>
        <dbReference type="Proteomes" id="UP000053392"/>
    </source>
</evidence>
<evidence type="ECO:0000313" key="2">
    <source>
        <dbReference type="EMBL" id="KIR41782.1"/>
    </source>
</evidence>
<dbReference type="InterPro" id="IPR016706">
    <property type="entry name" value="Cleav_polyA_spec_factor_su5"/>
</dbReference>
<keyword evidence="1" id="KW-0963">Cytoplasm</keyword>
<dbReference type="Proteomes" id="UP000053392">
    <property type="component" value="Unassembled WGS sequence"/>
</dbReference>
<comment type="subunit">
    <text evidence="1">Homodimer (via N- and C-terminus); binds RNA as homodimer. Component of the cleavage factor Im (CFIm) complex.</text>
</comment>
<keyword evidence="1" id="KW-0694">RNA-binding</keyword>
<dbReference type="GO" id="GO:0005849">
    <property type="term" value="C:mRNA cleavage factor complex"/>
    <property type="evidence" value="ECO:0007669"/>
    <property type="project" value="UniProtKB-UniRule"/>
</dbReference>
<proteinExistence type="inferred from homology"/>
<keyword evidence="1" id="KW-0539">Nucleus</keyword>